<dbReference type="Pfam" id="PF00440">
    <property type="entry name" value="TetR_N"/>
    <property type="match status" value="1"/>
</dbReference>
<reference evidence="4" key="1">
    <citation type="submission" date="2019-07" db="EMBL/GenBank/DDBJ databases">
        <title>Genomic Encyclopedia of Type Strains, Phase IV (KMG-IV): sequencing the most valuable type-strain genomes for metagenomic binning, comparative biology and taxonomic classification.</title>
        <authorList>
            <person name="Goeker M."/>
        </authorList>
    </citation>
    <scope>NUCLEOTIDE SEQUENCE</scope>
    <source>
        <strain evidence="4">DSM 44596</strain>
    </source>
</reference>
<evidence type="ECO:0000256" key="2">
    <source>
        <dbReference type="ARBA" id="ARBA00023125"/>
    </source>
</evidence>
<dbReference type="PROSITE" id="PS50977">
    <property type="entry name" value="HTH_TETR_2"/>
    <property type="match status" value="1"/>
</dbReference>
<dbReference type="GO" id="GO:0000976">
    <property type="term" value="F:transcription cis-regulatory region binding"/>
    <property type="evidence" value="ECO:0007669"/>
    <property type="project" value="TreeGrafter"/>
</dbReference>
<accession>A0A652YLQ4</accession>
<dbReference type="PANTHER" id="PTHR30055:SF234">
    <property type="entry name" value="HTH-TYPE TRANSCRIPTIONAL REGULATOR BETI"/>
    <property type="match status" value="1"/>
</dbReference>
<proteinExistence type="predicted"/>
<organism evidence="4">
    <name type="scientific">Nocardia globerula</name>
    <dbReference type="NCBI Taxonomy" id="1818"/>
    <lineage>
        <taxon>Bacteria</taxon>
        <taxon>Bacillati</taxon>
        <taxon>Actinomycetota</taxon>
        <taxon>Actinomycetes</taxon>
        <taxon>Mycobacteriales</taxon>
        <taxon>Nocardiaceae</taxon>
        <taxon>Nocardia</taxon>
    </lineage>
</organism>
<protein>
    <submittedName>
        <fullName evidence="4">TetR family transcriptional regulator</fullName>
    </submittedName>
</protein>
<dbReference type="EMBL" id="VNIQ01000006">
    <property type="protein sequence ID" value="TYQ02552.1"/>
    <property type="molecule type" value="Genomic_DNA"/>
</dbReference>
<name>A0A652YLQ4_NOCGL</name>
<dbReference type="InterPro" id="IPR001647">
    <property type="entry name" value="HTH_TetR"/>
</dbReference>
<evidence type="ECO:0000256" key="1">
    <source>
        <dbReference type="ARBA" id="ARBA00023015"/>
    </source>
</evidence>
<dbReference type="GO" id="GO:0003700">
    <property type="term" value="F:DNA-binding transcription factor activity"/>
    <property type="evidence" value="ECO:0007669"/>
    <property type="project" value="TreeGrafter"/>
</dbReference>
<evidence type="ECO:0000313" key="4">
    <source>
        <dbReference type="EMBL" id="TYQ02552.1"/>
    </source>
</evidence>
<keyword evidence="3" id="KW-0804">Transcription</keyword>
<keyword evidence="1" id="KW-0805">Transcription regulation</keyword>
<dbReference type="AlphaFoldDB" id="A0A652YLQ4"/>
<gene>
    <name evidence="4" type="ORF">FNL38_106372</name>
</gene>
<comment type="caution">
    <text evidence="4">The sequence shown here is derived from an EMBL/GenBank/DDBJ whole genome shotgun (WGS) entry which is preliminary data.</text>
</comment>
<evidence type="ECO:0000256" key="3">
    <source>
        <dbReference type="ARBA" id="ARBA00023163"/>
    </source>
</evidence>
<dbReference type="SUPFAM" id="SSF46689">
    <property type="entry name" value="Homeodomain-like"/>
    <property type="match status" value="1"/>
</dbReference>
<dbReference type="InterPro" id="IPR050109">
    <property type="entry name" value="HTH-type_TetR-like_transc_reg"/>
</dbReference>
<dbReference type="Gene3D" id="1.10.357.10">
    <property type="entry name" value="Tetracycline Repressor, domain 2"/>
    <property type="match status" value="1"/>
</dbReference>
<sequence>MENVDLAGGPELTRDPLLDTVIDFLEDEGYDAVQLREVARRARTSLSTIYKRYATREELIAAAIERWMMENHSGLVNHTRGPNEPLHPAIMRVMGSIFEPWEKHPTMLFAYFQVRTVVGDRDLGMDSFDPAIRIGRSVMSDVDPEFVTELQSILSAVVYGLVGRCRENQIAISDIMPTIDRTVFLLTTGYQASQHNETAGTDRPPASVTR</sequence>
<dbReference type="PANTHER" id="PTHR30055">
    <property type="entry name" value="HTH-TYPE TRANSCRIPTIONAL REGULATOR RUTR"/>
    <property type="match status" value="1"/>
</dbReference>
<dbReference type="Pfam" id="PF17925">
    <property type="entry name" value="TetR_C_20"/>
    <property type="match status" value="1"/>
</dbReference>
<dbReference type="InterPro" id="IPR041642">
    <property type="entry name" value="KstR_C"/>
</dbReference>
<keyword evidence="2" id="KW-0238">DNA-binding</keyword>
<dbReference type="InterPro" id="IPR009057">
    <property type="entry name" value="Homeodomain-like_sf"/>
</dbReference>